<dbReference type="PROSITE" id="PS50948">
    <property type="entry name" value="PAN"/>
    <property type="match status" value="1"/>
</dbReference>
<feature type="chain" id="PRO_5004756075" description="Receptor-like serine/threonine-protein kinase" evidence="14">
    <location>
        <begin position="23"/>
        <end position="752"/>
    </location>
</feature>
<dbReference type="Gene3D" id="1.10.510.10">
    <property type="entry name" value="Transferase(Phosphotransferase) domain 1"/>
    <property type="match status" value="1"/>
</dbReference>
<evidence type="ECO:0000256" key="8">
    <source>
        <dbReference type="ARBA" id="ARBA00022840"/>
    </source>
</evidence>
<dbReference type="PROSITE" id="PS50011">
    <property type="entry name" value="PROTEIN_KINASE_DOM"/>
    <property type="match status" value="1"/>
</dbReference>
<keyword evidence="5 14" id="KW-0732">Signal</keyword>
<dbReference type="STRING" id="3885.V7D2F6"/>
<dbReference type="Pfam" id="PF07714">
    <property type="entry name" value="PK_Tyr_Ser-Thr"/>
    <property type="match status" value="1"/>
</dbReference>
<keyword evidence="8 13" id="KW-0067">ATP-binding</keyword>
<evidence type="ECO:0000259" key="15">
    <source>
        <dbReference type="PROSITE" id="PS50011"/>
    </source>
</evidence>
<keyword evidence="6 13" id="KW-0547">Nucleotide-binding</keyword>
<dbReference type="GO" id="GO:0004674">
    <property type="term" value="F:protein serine/threonine kinase activity"/>
    <property type="evidence" value="ECO:0007669"/>
    <property type="project" value="UniProtKB-KW"/>
</dbReference>
<dbReference type="Gene3D" id="3.30.200.20">
    <property type="entry name" value="Phosphorylase Kinase, domain 1"/>
    <property type="match status" value="1"/>
</dbReference>
<dbReference type="Pfam" id="PF01453">
    <property type="entry name" value="B_lectin"/>
    <property type="match status" value="1"/>
</dbReference>
<dbReference type="FunFam" id="3.30.200.20:FF:000195">
    <property type="entry name" value="G-type lectin S-receptor-like serine/threonine-protein kinase"/>
    <property type="match status" value="1"/>
</dbReference>
<dbReference type="InterPro" id="IPR024171">
    <property type="entry name" value="SRK-like_kinase"/>
</dbReference>
<evidence type="ECO:0000259" key="16">
    <source>
        <dbReference type="PROSITE" id="PS50927"/>
    </source>
</evidence>
<dbReference type="PANTHER" id="PTHR27002:SF926">
    <property type="entry name" value="OS07G0535800 PROTEIN"/>
    <property type="match status" value="1"/>
</dbReference>
<evidence type="ECO:0000313" key="19">
    <source>
        <dbReference type="Proteomes" id="UP000000226"/>
    </source>
</evidence>
<evidence type="ECO:0000256" key="11">
    <source>
        <dbReference type="ARBA" id="ARBA00047899"/>
    </source>
</evidence>
<dbReference type="InterPro" id="IPR008271">
    <property type="entry name" value="Ser/Thr_kinase_AS"/>
</dbReference>
<keyword evidence="10" id="KW-0325">Glycoprotein</keyword>
<evidence type="ECO:0000256" key="7">
    <source>
        <dbReference type="ARBA" id="ARBA00022777"/>
    </source>
</evidence>
<dbReference type="CDD" id="cd14066">
    <property type="entry name" value="STKc_IRAK"/>
    <property type="match status" value="1"/>
</dbReference>
<dbReference type="SMART" id="SM00220">
    <property type="entry name" value="S_TKc"/>
    <property type="match status" value="1"/>
</dbReference>
<feature type="domain" description="Bulb-type lectin" evidence="16">
    <location>
        <begin position="27"/>
        <end position="156"/>
    </location>
</feature>
<dbReference type="SMR" id="V7D2F6"/>
<evidence type="ECO:0000256" key="3">
    <source>
        <dbReference type="ARBA" id="ARBA00022527"/>
    </source>
</evidence>
<dbReference type="SUPFAM" id="SSF56112">
    <property type="entry name" value="Protein kinase-like (PK-like)"/>
    <property type="match status" value="1"/>
</dbReference>
<dbReference type="FunFam" id="1.10.510.10:FF:000060">
    <property type="entry name" value="G-type lectin S-receptor-like serine/threonine-protein kinase"/>
    <property type="match status" value="1"/>
</dbReference>
<dbReference type="GO" id="GO:0005524">
    <property type="term" value="F:ATP binding"/>
    <property type="evidence" value="ECO:0007669"/>
    <property type="project" value="UniProtKB-KW"/>
</dbReference>
<evidence type="ECO:0000256" key="2">
    <source>
        <dbReference type="ARBA" id="ARBA00022475"/>
    </source>
</evidence>
<dbReference type="PROSITE" id="PS00108">
    <property type="entry name" value="PROTEIN_KINASE_ST"/>
    <property type="match status" value="1"/>
</dbReference>
<proteinExistence type="inferred from homology"/>
<feature type="signal peptide" evidence="14">
    <location>
        <begin position="1"/>
        <end position="22"/>
    </location>
</feature>
<organism evidence="18 19">
    <name type="scientific">Phaseolus vulgaris</name>
    <name type="common">Kidney bean</name>
    <name type="synonym">French bean</name>
    <dbReference type="NCBI Taxonomy" id="3885"/>
    <lineage>
        <taxon>Eukaryota</taxon>
        <taxon>Viridiplantae</taxon>
        <taxon>Streptophyta</taxon>
        <taxon>Embryophyta</taxon>
        <taxon>Tracheophyta</taxon>
        <taxon>Spermatophyta</taxon>
        <taxon>Magnoliopsida</taxon>
        <taxon>eudicotyledons</taxon>
        <taxon>Gunneridae</taxon>
        <taxon>Pentapetalae</taxon>
        <taxon>rosids</taxon>
        <taxon>fabids</taxon>
        <taxon>Fabales</taxon>
        <taxon>Fabaceae</taxon>
        <taxon>Papilionoideae</taxon>
        <taxon>50 kb inversion clade</taxon>
        <taxon>NPAAA clade</taxon>
        <taxon>indigoferoid/millettioid clade</taxon>
        <taxon>Phaseoleae</taxon>
        <taxon>Phaseolus</taxon>
    </lineage>
</organism>
<dbReference type="Gramene" id="ESW35411">
    <property type="protein sequence ID" value="ESW35411"/>
    <property type="gene ID" value="PHAVU_001G233000g"/>
</dbReference>
<protein>
    <recommendedName>
        <fullName evidence="13">Receptor-like serine/threonine-protein kinase</fullName>
        <ecNumber evidence="13">2.7.11.1</ecNumber>
    </recommendedName>
</protein>
<dbReference type="GO" id="GO:0005886">
    <property type="term" value="C:plasma membrane"/>
    <property type="evidence" value="ECO:0007669"/>
    <property type="project" value="UniProtKB-SubCell"/>
</dbReference>
<dbReference type="Pfam" id="PF08276">
    <property type="entry name" value="PAN_2"/>
    <property type="match status" value="1"/>
</dbReference>
<evidence type="ECO:0000256" key="6">
    <source>
        <dbReference type="ARBA" id="ARBA00022741"/>
    </source>
</evidence>
<dbReference type="PIRSF" id="PIRSF000641">
    <property type="entry name" value="SRK"/>
    <property type="match status" value="1"/>
</dbReference>
<comment type="catalytic activity">
    <reaction evidence="12 13">
        <text>L-seryl-[protein] + ATP = O-phospho-L-seryl-[protein] + ADP + H(+)</text>
        <dbReference type="Rhea" id="RHEA:17989"/>
        <dbReference type="Rhea" id="RHEA-COMP:9863"/>
        <dbReference type="Rhea" id="RHEA-COMP:11604"/>
        <dbReference type="ChEBI" id="CHEBI:15378"/>
        <dbReference type="ChEBI" id="CHEBI:29999"/>
        <dbReference type="ChEBI" id="CHEBI:30616"/>
        <dbReference type="ChEBI" id="CHEBI:83421"/>
        <dbReference type="ChEBI" id="CHEBI:456216"/>
        <dbReference type="EC" id="2.7.11.1"/>
    </reaction>
</comment>
<keyword evidence="4 13" id="KW-0808">Transferase</keyword>
<dbReference type="InterPro" id="IPR036426">
    <property type="entry name" value="Bulb-type_lectin_dom_sf"/>
</dbReference>
<dbReference type="EC" id="2.7.11.1" evidence="13"/>
<dbReference type="AlphaFoldDB" id="V7D2F6"/>
<feature type="domain" description="Apple" evidence="17">
    <location>
        <begin position="298"/>
        <end position="385"/>
    </location>
</feature>
<keyword evidence="9" id="KW-1015">Disulfide bond</keyword>
<gene>
    <name evidence="18" type="ORF">PHAVU_001G233000g</name>
</gene>
<dbReference type="SUPFAM" id="SSF51110">
    <property type="entry name" value="alpha-D-mannose-specific plant lectins"/>
    <property type="match status" value="1"/>
</dbReference>
<dbReference type="InterPro" id="IPR003609">
    <property type="entry name" value="Pan_app"/>
</dbReference>
<evidence type="ECO:0000259" key="17">
    <source>
        <dbReference type="PROSITE" id="PS50948"/>
    </source>
</evidence>
<dbReference type="Proteomes" id="UP000000226">
    <property type="component" value="Chromosome 1"/>
</dbReference>
<dbReference type="EMBL" id="CM002288">
    <property type="protein sequence ID" value="ESW35411.1"/>
    <property type="molecule type" value="Genomic_DNA"/>
</dbReference>
<evidence type="ECO:0000256" key="5">
    <source>
        <dbReference type="ARBA" id="ARBA00022729"/>
    </source>
</evidence>
<keyword evidence="3 13" id="KW-0723">Serine/threonine-protein kinase</keyword>
<dbReference type="OrthoDB" id="4062651at2759"/>
<evidence type="ECO:0000256" key="12">
    <source>
        <dbReference type="ARBA" id="ARBA00048679"/>
    </source>
</evidence>
<reference evidence="19" key="1">
    <citation type="journal article" date="2014" name="Nat. Genet.">
        <title>A reference genome for common bean and genome-wide analysis of dual domestications.</title>
        <authorList>
            <person name="Schmutz J."/>
            <person name="McClean P.E."/>
            <person name="Mamidi S."/>
            <person name="Wu G.A."/>
            <person name="Cannon S.B."/>
            <person name="Grimwood J."/>
            <person name="Jenkins J."/>
            <person name="Shu S."/>
            <person name="Song Q."/>
            <person name="Chavarro C."/>
            <person name="Torres-Torres M."/>
            <person name="Geffroy V."/>
            <person name="Moghaddam S.M."/>
            <person name="Gao D."/>
            <person name="Abernathy B."/>
            <person name="Barry K."/>
            <person name="Blair M."/>
            <person name="Brick M.A."/>
            <person name="Chovatia M."/>
            <person name="Gepts P."/>
            <person name="Goodstein D.M."/>
            <person name="Gonzales M."/>
            <person name="Hellsten U."/>
            <person name="Hyten D.L."/>
            <person name="Jia G."/>
            <person name="Kelly J.D."/>
            <person name="Kudrna D."/>
            <person name="Lee R."/>
            <person name="Richard M.M."/>
            <person name="Miklas P.N."/>
            <person name="Osorno J.M."/>
            <person name="Rodrigues J."/>
            <person name="Thareau V."/>
            <person name="Urrea C.A."/>
            <person name="Wang M."/>
            <person name="Yu Y."/>
            <person name="Zhang M."/>
            <person name="Wing R.A."/>
            <person name="Cregan P.B."/>
            <person name="Rokhsar D.S."/>
            <person name="Jackson S.A."/>
        </authorList>
    </citation>
    <scope>NUCLEOTIDE SEQUENCE [LARGE SCALE GENOMIC DNA]</scope>
    <source>
        <strain evidence="19">cv. G19833</strain>
    </source>
</reference>
<dbReference type="OMA" id="CEIWSTG"/>
<dbReference type="InterPro" id="IPR000719">
    <property type="entry name" value="Prot_kinase_dom"/>
</dbReference>
<dbReference type="PROSITE" id="PS50927">
    <property type="entry name" value="BULB_LECTIN"/>
    <property type="match status" value="1"/>
</dbReference>
<keyword evidence="19" id="KW-1185">Reference proteome</keyword>
<name>V7D2F6_PHAVU</name>
<feature type="domain" description="Protein kinase" evidence="15">
    <location>
        <begin position="442"/>
        <end position="709"/>
    </location>
</feature>
<evidence type="ECO:0000256" key="14">
    <source>
        <dbReference type="SAM" id="SignalP"/>
    </source>
</evidence>
<sequence>MAISQSILCFITFTCFMHVTKPSNLNTDELLQGHEFTTSDRLISPTGWYTMSFFQNKGSEDFYLGIGKSAENSTDQNFWIANRDMPIQDPATFLIIDEFGNLKIISNRERNSSIMLYSSDAGREVNSNTTFNAILQDTGNLMLREVNQNGSLKRILWQSFDHLSHVLMMGMRLGFNRKTGQNWSITSRRSEKTLLSGSFTLGLEPKTKQLMIWWRGNIFWSSGQWSNGSFANLKSPLYEKDFEFDYCSNENETYVSYLPSYIYLEPSGSIYGGISGVSYSCVNNYFLSGCSMPSVPKCRDHESLYRGSRNSYGVMQGTGFKFDESENLTSFDCWMKCLNNCSCEAYSYVNEDETGCEIWSRDSANFVATTNLTAGGRQIYFLVGRKKADDRKKRTKLLSEIGGNTAISIAYNERNEQKKKGKTSDDMYIFNFQTILEATANFSSTNKIGEGGFGPVYKGKLPSGQEVAIKRLSKSSGQGLIEFKNEAMLIIKLQHTNLVKLLGFCIDKEERILVYEYLPNKSLNLYLFGSNQDTTMEWNTRCKIIEGVAQGLVYLHQYSRLKVVHRDLKASNILLDNQLNPKISDFGTARIFGLTESEERTNRIVGTFGYMSPEYAMMGVISTKLDVYSFGILLLEILSGKKNSTDYPFNLVFNAWKLWNEGEALNLMDSNMNGSYSPTQVLRYIHIGLLCTQDQARNRPTMLEVVSFLSNEITHLPQPTQPGFCVTGGVENRDVHYTCSIKETTHSLTSGR</sequence>
<dbReference type="SMART" id="SM00108">
    <property type="entry name" value="B_lectin"/>
    <property type="match status" value="1"/>
</dbReference>
<comment type="subcellular location">
    <subcellularLocation>
        <location evidence="1">Cell membrane</location>
        <topology evidence="1">Single-pass type I membrane protein</topology>
    </subcellularLocation>
</comment>
<comment type="similarity">
    <text evidence="13">Belongs to the protein kinase superfamily. Ser/Thr protein kinase family.</text>
</comment>
<keyword evidence="2" id="KW-1003">Cell membrane</keyword>
<dbReference type="SMART" id="SM00473">
    <property type="entry name" value="PAN_AP"/>
    <property type="match status" value="1"/>
</dbReference>
<evidence type="ECO:0000256" key="9">
    <source>
        <dbReference type="ARBA" id="ARBA00023157"/>
    </source>
</evidence>
<dbReference type="PANTHER" id="PTHR27002">
    <property type="entry name" value="RECEPTOR-LIKE SERINE/THREONINE-PROTEIN KINASE SD1-8"/>
    <property type="match status" value="1"/>
</dbReference>
<dbReference type="Gene3D" id="2.90.10.10">
    <property type="entry name" value="Bulb-type lectin domain"/>
    <property type="match status" value="1"/>
</dbReference>
<keyword evidence="7 13" id="KW-0418">Kinase</keyword>
<evidence type="ECO:0000256" key="13">
    <source>
        <dbReference type="PIRNR" id="PIRNR000641"/>
    </source>
</evidence>
<dbReference type="GO" id="GO:0106310">
    <property type="term" value="F:protein serine kinase activity"/>
    <property type="evidence" value="ECO:0007669"/>
    <property type="project" value="RHEA"/>
</dbReference>
<comment type="catalytic activity">
    <reaction evidence="11 13">
        <text>L-threonyl-[protein] + ATP = O-phospho-L-threonyl-[protein] + ADP + H(+)</text>
        <dbReference type="Rhea" id="RHEA:46608"/>
        <dbReference type="Rhea" id="RHEA-COMP:11060"/>
        <dbReference type="Rhea" id="RHEA-COMP:11605"/>
        <dbReference type="ChEBI" id="CHEBI:15378"/>
        <dbReference type="ChEBI" id="CHEBI:30013"/>
        <dbReference type="ChEBI" id="CHEBI:30616"/>
        <dbReference type="ChEBI" id="CHEBI:61977"/>
        <dbReference type="ChEBI" id="CHEBI:456216"/>
        <dbReference type="EC" id="2.7.11.1"/>
    </reaction>
</comment>
<evidence type="ECO:0000256" key="4">
    <source>
        <dbReference type="ARBA" id="ARBA00022679"/>
    </source>
</evidence>
<dbReference type="InterPro" id="IPR001480">
    <property type="entry name" value="Bulb-type_lectin_dom"/>
</dbReference>
<evidence type="ECO:0000313" key="18">
    <source>
        <dbReference type="EMBL" id="ESW35411.1"/>
    </source>
</evidence>
<dbReference type="InterPro" id="IPR001245">
    <property type="entry name" value="Ser-Thr/Tyr_kinase_cat_dom"/>
</dbReference>
<evidence type="ECO:0000256" key="10">
    <source>
        <dbReference type="ARBA" id="ARBA00023180"/>
    </source>
</evidence>
<evidence type="ECO:0000256" key="1">
    <source>
        <dbReference type="ARBA" id="ARBA00004251"/>
    </source>
</evidence>
<keyword evidence="2" id="KW-0472">Membrane</keyword>
<accession>V7D2F6</accession>
<dbReference type="eggNOG" id="ENOG502QTRQ">
    <property type="taxonomic scope" value="Eukaryota"/>
</dbReference>
<dbReference type="InterPro" id="IPR011009">
    <property type="entry name" value="Kinase-like_dom_sf"/>
</dbReference>